<feature type="domain" description="Nitroreductase" evidence="1">
    <location>
        <begin position="16"/>
        <end position="72"/>
    </location>
</feature>
<dbReference type="InterPro" id="IPR050627">
    <property type="entry name" value="Nitroreductase/BluB"/>
</dbReference>
<dbReference type="PANTHER" id="PTHR23026">
    <property type="entry name" value="NADPH NITROREDUCTASE"/>
    <property type="match status" value="1"/>
</dbReference>
<name>E0RQE5_WINT6</name>
<dbReference type="EMBL" id="CP001698">
    <property type="protein sequence ID" value="ADN02921.1"/>
    <property type="molecule type" value="Genomic_DNA"/>
</dbReference>
<feature type="domain" description="Nitroreductase" evidence="1">
    <location>
        <begin position="76"/>
        <end position="158"/>
    </location>
</feature>
<sequence length="198" mass="22252">MYYIFAMNDETILREIRERRAYRALSPRPVPREVLERLLHAATLAPSCMNKQPWRFLVALSEEARGKVAAHLSPGNYWAKEAPAYILVVTAPELDCRLDDRREYALFDTGMAVMGLLLQATHEGLYAHPMAGFDSPGLRKAFGISERAVPVTVIALGYPGDASTLNEKHRELETGPRVRRPLSEVVFWDTWDEAAALG</sequence>
<evidence type="ECO:0000313" key="2">
    <source>
        <dbReference type="EMBL" id="ADN02921.1"/>
    </source>
</evidence>
<dbReference type="GO" id="GO:0016491">
    <property type="term" value="F:oxidoreductase activity"/>
    <property type="evidence" value="ECO:0007669"/>
    <property type="project" value="InterPro"/>
</dbReference>
<evidence type="ECO:0000259" key="1">
    <source>
        <dbReference type="Pfam" id="PF00881"/>
    </source>
</evidence>
<dbReference type="PANTHER" id="PTHR23026:SF100">
    <property type="entry name" value="NITROREDUCTASE"/>
    <property type="match status" value="1"/>
</dbReference>
<evidence type="ECO:0000313" key="3">
    <source>
        <dbReference type="Proteomes" id="UP000001296"/>
    </source>
</evidence>
<dbReference type="InterPro" id="IPR000415">
    <property type="entry name" value="Nitroreductase-like"/>
</dbReference>
<dbReference type="Proteomes" id="UP000001296">
    <property type="component" value="Chromosome"/>
</dbReference>
<organism evidence="2 3">
    <name type="scientific">Winmispira thermophila (strain ATCC 49972 / DSM 6192 / RI 19.B1)</name>
    <name type="common">Spirochaeta thermophila</name>
    <dbReference type="NCBI Taxonomy" id="665571"/>
    <lineage>
        <taxon>Bacteria</taxon>
        <taxon>Pseudomonadati</taxon>
        <taxon>Spirochaetota</taxon>
        <taxon>Spirochaetia</taxon>
        <taxon>Winmispirales</taxon>
        <taxon>Winmispiraceae</taxon>
        <taxon>Winmispira</taxon>
    </lineage>
</organism>
<dbReference type="SUPFAM" id="SSF55469">
    <property type="entry name" value="FMN-dependent nitroreductase-like"/>
    <property type="match status" value="1"/>
</dbReference>
<dbReference type="AlphaFoldDB" id="E0RQE5"/>
<dbReference type="InterPro" id="IPR029479">
    <property type="entry name" value="Nitroreductase"/>
</dbReference>
<dbReference type="Gene3D" id="3.40.109.10">
    <property type="entry name" value="NADH Oxidase"/>
    <property type="match status" value="1"/>
</dbReference>
<dbReference type="KEGG" id="sta:STHERM_c19860"/>
<dbReference type="HOGENOM" id="CLU_070764_6_0_12"/>
<accession>E0RQE5</accession>
<reference key="1">
    <citation type="submission" date="2009-08" db="EMBL/GenBank/DDBJ databases">
        <title>The genome sequence of Spirochaeta thermophila DSM6192.</title>
        <authorList>
            <person name="Angelov A."/>
            <person name="Mientus M."/>
            <person name="Wittenberg S."/>
            <person name="Lehmann R."/>
            <person name="Liesegang H."/>
            <person name="Daniel R."/>
            <person name="Liebl W."/>
        </authorList>
    </citation>
    <scope>NUCLEOTIDE SEQUENCE</scope>
    <source>
        <strain>DSM 6192</strain>
    </source>
</reference>
<protein>
    <submittedName>
        <fullName evidence="2">Bacterioferritin comigratory protein/NADH dehydrogenase</fullName>
    </submittedName>
</protein>
<gene>
    <name evidence="2" type="ordered locus">STHERM_c19860</name>
</gene>
<dbReference type="PaxDb" id="665571-STHERM_c19860"/>
<reference evidence="2 3" key="2">
    <citation type="journal article" date="2010" name="J. Bacteriol.">
        <title>Genome sequence of the polysaccharide-degrading, thermophilic anaerobe Spirochaeta thermophila DSM 6192.</title>
        <authorList>
            <person name="Angelov A."/>
            <person name="Liebl S."/>
            <person name="Ballschmiter M."/>
            <person name="Bomeke M."/>
            <person name="Lehmann R."/>
            <person name="Liesegang H."/>
            <person name="Daniel R."/>
            <person name="Liebl W."/>
        </authorList>
    </citation>
    <scope>NUCLEOTIDE SEQUENCE [LARGE SCALE GENOMIC DNA]</scope>
    <source>
        <strain evidence="3">ATCC 49972 / DSM 6192 / RI 19.B1</strain>
    </source>
</reference>
<proteinExistence type="predicted"/>
<dbReference type="eggNOG" id="COG0778">
    <property type="taxonomic scope" value="Bacteria"/>
</dbReference>
<dbReference type="Pfam" id="PF00881">
    <property type="entry name" value="Nitroreductase"/>
    <property type="match status" value="2"/>
</dbReference>
<dbReference type="CDD" id="cd02138">
    <property type="entry name" value="TdsD-like"/>
    <property type="match status" value="1"/>
</dbReference>